<dbReference type="EC" id="2.3.1.267" evidence="4"/>
<accession>A0A222FJJ9</accession>
<dbReference type="Pfam" id="PF13302">
    <property type="entry name" value="Acetyltransf_3"/>
    <property type="match status" value="1"/>
</dbReference>
<feature type="domain" description="N-acetyltransferase" evidence="7">
    <location>
        <begin position="21"/>
        <end position="177"/>
    </location>
</feature>
<keyword evidence="8" id="KW-0687">Ribonucleoprotein</keyword>
<dbReference type="GO" id="GO:0005840">
    <property type="term" value="C:ribosome"/>
    <property type="evidence" value="ECO:0007669"/>
    <property type="project" value="UniProtKB-KW"/>
</dbReference>
<keyword evidence="2" id="KW-0012">Acyltransferase</keyword>
<dbReference type="Gene3D" id="3.40.630.30">
    <property type="match status" value="1"/>
</dbReference>
<evidence type="ECO:0000256" key="4">
    <source>
        <dbReference type="ARBA" id="ARBA00039124"/>
    </source>
</evidence>
<evidence type="ECO:0000313" key="8">
    <source>
        <dbReference type="EMBL" id="ASP38664.1"/>
    </source>
</evidence>
<dbReference type="Proteomes" id="UP000202440">
    <property type="component" value="Chromosome"/>
</dbReference>
<dbReference type="GO" id="GO:0005737">
    <property type="term" value="C:cytoplasm"/>
    <property type="evidence" value="ECO:0007669"/>
    <property type="project" value="TreeGrafter"/>
</dbReference>
<evidence type="ECO:0000256" key="5">
    <source>
        <dbReference type="ARBA" id="ARBA00048922"/>
    </source>
</evidence>
<protein>
    <recommendedName>
        <fullName evidence="6">[Ribosomal protein uS5]-alanine N-acetyltransferase</fullName>
        <ecNumber evidence="4">2.3.1.267</ecNumber>
    </recommendedName>
</protein>
<dbReference type="InterPro" id="IPR051531">
    <property type="entry name" value="N-acetyltransferase"/>
</dbReference>
<sequence length="179" mass="20654">MLSTSRTRIDTLSTCHADKILDYYQRNRQRLAPWEPVRGDDFWTLSYWQQRAETSQQQFAAGDAFRFVAINPNTDQIIAVCNFDNIVRGAFQACYLGYSVDGHYQGQGYMTEVLAATIDYMFTEVGLHRIMANYMPVNQASGRVLEKLGFEREGLARHYLKIAGQWQDHILTAKINDER</sequence>
<evidence type="ECO:0000256" key="1">
    <source>
        <dbReference type="ARBA" id="ARBA00022679"/>
    </source>
</evidence>
<proteinExistence type="inferred from homology"/>
<dbReference type="AlphaFoldDB" id="A0A222FJJ9"/>
<evidence type="ECO:0000259" key="7">
    <source>
        <dbReference type="PROSITE" id="PS51186"/>
    </source>
</evidence>
<dbReference type="KEGG" id="bsan:CHH28_08220"/>
<dbReference type="EMBL" id="CP022530">
    <property type="protein sequence ID" value="ASP38664.1"/>
    <property type="molecule type" value="Genomic_DNA"/>
</dbReference>
<organism evidence="8 9">
    <name type="scientific">Bacterioplanes sanyensis</name>
    <dbReference type="NCBI Taxonomy" id="1249553"/>
    <lineage>
        <taxon>Bacteria</taxon>
        <taxon>Pseudomonadati</taxon>
        <taxon>Pseudomonadota</taxon>
        <taxon>Gammaproteobacteria</taxon>
        <taxon>Oceanospirillales</taxon>
        <taxon>Oceanospirillaceae</taxon>
        <taxon>Bacterioplanes</taxon>
    </lineage>
</organism>
<dbReference type="PANTHER" id="PTHR43792:SF8">
    <property type="entry name" value="[RIBOSOMAL PROTEIN US5]-ALANINE N-ACETYLTRANSFERASE"/>
    <property type="match status" value="1"/>
</dbReference>
<comment type="similarity">
    <text evidence="3">Belongs to the acetyltransferase family. RimJ subfamily.</text>
</comment>
<dbReference type="InterPro" id="IPR016181">
    <property type="entry name" value="Acyl_CoA_acyltransferase"/>
</dbReference>
<dbReference type="RefSeq" id="WP_094059852.1">
    <property type="nucleotide sequence ID" value="NZ_CP022530.1"/>
</dbReference>
<dbReference type="NCBIfam" id="NF008072">
    <property type="entry name" value="PRK10809.1"/>
    <property type="match status" value="1"/>
</dbReference>
<keyword evidence="8" id="KW-0689">Ribosomal protein</keyword>
<evidence type="ECO:0000256" key="6">
    <source>
        <dbReference type="ARBA" id="ARBA00074015"/>
    </source>
</evidence>
<evidence type="ECO:0000313" key="9">
    <source>
        <dbReference type="Proteomes" id="UP000202440"/>
    </source>
</evidence>
<dbReference type="PANTHER" id="PTHR43792">
    <property type="entry name" value="GNAT FAMILY, PUTATIVE (AFU_ORTHOLOGUE AFUA_3G00765)-RELATED-RELATED"/>
    <property type="match status" value="1"/>
</dbReference>
<keyword evidence="9" id="KW-1185">Reference proteome</keyword>
<dbReference type="InterPro" id="IPR000182">
    <property type="entry name" value="GNAT_dom"/>
</dbReference>
<evidence type="ECO:0000256" key="3">
    <source>
        <dbReference type="ARBA" id="ARBA00038502"/>
    </source>
</evidence>
<dbReference type="OrthoDB" id="9801669at2"/>
<dbReference type="SUPFAM" id="SSF55729">
    <property type="entry name" value="Acyl-CoA N-acyltransferases (Nat)"/>
    <property type="match status" value="1"/>
</dbReference>
<dbReference type="GO" id="GO:0008999">
    <property type="term" value="F:protein-N-terminal-alanine acetyltransferase activity"/>
    <property type="evidence" value="ECO:0007669"/>
    <property type="project" value="UniProtKB-EC"/>
</dbReference>
<keyword evidence="1 8" id="KW-0808">Transferase</keyword>
<dbReference type="FunFam" id="3.40.630.30:FF:000005">
    <property type="entry name" value="Ribosomal protein alanine acetyltransferase"/>
    <property type="match status" value="1"/>
</dbReference>
<reference evidence="8 9" key="1">
    <citation type="submission" date="2017-07" db="EMBL/GenBank/DDBJ databases">
        <title>Annotated genome sequence of Bacterioplanes sanyensis isolated from Red Sea.</title>
        <authorList>
            <person name="Rehman Z.U."/>
        </authorList>
    </citation>
    <scope>NUCLEOTIDE SEQUENCE [LARGE SCALE GENOMIC DNA]</scope>
    <source>
        <strain evidence="8 9">NV9</strain>
    </source>
</reference>
<evidence type="ECO:0000256" key="2">
    <source>
        <dbReference type="ARBA" id="ARBA00023315"/>
    </source>
</evidence>
<dbReference type="PROSITE" id="PS51186">
    <property type="entry name" value="GNAT"/>
    <property type="match status" value="1"/>
</dbReference>
<gene>
    <name evidence="8" type="ORF">CHH28_08220</name>
</gene>
<comment type="catalytic activity">
    <reaction evidence="5">
        <text>N-terminal L-alanyl-[ribosomal protein uS5] + acetyl-CoA = N-terminal N(alpha)-acetyl-L-alanyl-[ribosomal protein uS5] + CoA + H(+)</text>
        <dbReference type="Rhea" id="RHEA:43752"/>
        <dbReference type="Rhea" id="RHEA-COMP:10672"/>
        <dbReference type="Rhea" id="RHEA-COMP:10673"/>
        <dbReference type="ChEBI" id="CHEBI:15378"/>
        <dbReference type="ChEBI" id="CHEBI:57287"/>
        <dbReference type="ChEBI" id="CHEBI:57288"/>
        <dbReference type="ChEBI" id="CHEBI:64718"/>
        <dbReference type="ChEBI" id="CHEBI:83683"/>
        <dbReference type="EC" id="2.3.1.267"/>
    </reaction>
</comment>
<name>A0A222FJJ9_9GAMM</name>